<dbReference type="PANTHER" id="PTHR14614">
    <property type="entry name" value="HEPATOCELLULAR CARCINOMA-ASSOCIATED ANTIGEN"/>
    <property type="match status" value="1"/>
</dbReference>
<proteinExistence type="inferred from homology"/>
<evidence type="ECO:0000256" key="1">
    <source>
        <dbReference type="HAMAP-Rule" id="MF_03198"/>
    </source>
</evidence>
<dbReference type="EMBL" id="CCYA01000278">
    <property type="protein sequence ID" value="CEH16366.1"/>
    <property type="molecule type" value="Genomic_DNA"/>
</dbReference>
<gene>
    <name evidence="1" type="primary">EFM6</name>
</gene>
<evidence type="ECO:0000313" key="3">
    <source>
        <dbReference type="Proteomes" id="UP000054845"/>
    </source>
</evidence>
<comment type="subcellular location">
    <subcellularLocation>
        <location evidence="1">Cytoplasm</location>
    </subcellularLocation>
</comment>
<comment type="function">
    <text evidence="1">S-adenosyl-L-methionine-dependent protein-lysine N-methyltransferase that methylates elongation factor 1-alpha.</text>
</comment>
<reference evidence="2 3" key="1">
    <citation type="submission" date="2014-09" db="EMBL/GenBank/DDBJ databases">
        <authorList>
            <person name="Magalhaes I.L.F."/>
            <person name="Oliveira U."/>
            <person name="Santos F.R."/>
            <person name="Vidigal T.H.D.A."/>
            <person name="Brescovit A.D."/>
            <person name="Santos A.J."/>
        </authorList>
    </citation>
    <scope>NUCLEOTIDE SEQUENCE [LARGE SCALE GENOMIC DNA]</scope>
</reference>
<keyword evidence="1" id="KW-0963">Cytoplasm</keyword>
<comment type="similarity">
    <text evidence="1">Belongs to the class I-like SAM-binding methyltransferase superfamily. METTL21 family. EFM6 subfamily.</text>
</comment>
<evidence type="ECO:0000313" key="2">
    <source>
        <dbReference type="EMBL" id="CEH16366.1"/>
    </source>
</evidence>
<feature type="binding site" evidence="1">
    <location>
        <position position="225"/>
    </location>
    <ligand>
        <name>S-adenosyl-L-methionine</name>
        <dbReference type="ChEBI" id="CHEBI:59789"/>
    </ligand>
</feature>
<dbReference type="GO" id="GO:0016279">
    <property type="term" value="F:protein-lysine N-methyltransferase activity"/>
    <property type="evidence" value="ECO:0007669"/>
    <property type="project" value="UniProtKB-UniRule"/>
</dbReference>
<dbReference type="GO" id="GO:0005737">
    <property type="term" value="C:cytoplasm"/>
    <property type="evidence" value="ECO:0007669"/>
    <property type="project" value="UniProtKB-SubCell"/>
</dbReference>
<dbReference type="SUPFAM" id="SSF53335">
    <property type="entry name" value="S-adenosyl-L-methionine-dependent methyltransferases"/>
    <property type="match status" value="1"/>
</dbReference>
<feature type="binding site" evidence="1">
    <location>
        <position position="178"/>
    </location>
    <ligand>
        <name>S-adenosyl-L-methionine</name>
        <dbReference type="ChEBI" id="CHEBI:59789"/>
    </ligand>
</feature>
<dbReference type="OrthoDB" id="407325at2759"/>
<dbReference type="GO" id="GO:0032259">
    <property type="term" value="P:methylation"/>
    <property type="evidence" value="ECO:0007669"/>
    <property type="project" value="UniProtKB-KW"/>
</dbReference>
<keyword evidence="1 2" id="KW-0808">Transferase</keyword>
<dbReference type="EC" id="2.1.1.-" evidence="1"/>
<keyword evidence="1 2" id="KW-0489">Methyltransferase</keyword>
<dbReference type="Pfam" id="PF10294">
    <property type="entry name" value="Methyltransf_16"/>
    <property type="match status" value="1"/>
</dbReference>
<protein>
    <recommendedName>
        <fullName evidence="1">Protein-lysine N-methyltransferase EFM6</fullName>
        <ecNumber evidence="1">2.1.1.-</ecNumber>
    </recommendedName>
    <alternativeName>
        <fullName evidence="1">Elongation factor methyltransferase 6</fullName>
    </alternativeName>
</protein>
<feature type="binding site" evidence="1">
    <location>
        <position position="119"/>
    </location>
    <ligand>
        <name>S-adenosyl-L-methionine</name>
        <dbReference type="ChEBI" id="CHEBI:59789"/>
    </ligand>
</feature>
<feature type="binding site" evidence="1">
    <location>
        <begin position="155"/>
        <end position="157"/>
    </location>
    <ligand>
        <name>S-adenosyl-L-methionine</name>
        <dbReference type="ChEBI" id="CHEBI:59789"/>
    </ligand>
</feature>
<feature type="binding site" evidence="1">
    <location>
        <position position="207"/>
    </location>
    <ligand>
        <name>S-adenosyl-L-methionine</name>
        <dbReference type="ChEBI" id="CHEBI:59789"/>
    </ligand>
</feature>
<accession>A0A0P1BJP7</accession>
<dbReference type="Gene3D" id="3.40.50.150">
    <property type="entry name" value="Vaccinia Virus protein VP39"/>
    <property type="match status" value="1"/>
</dbReference>
<keyword evidence="3" id="KW-1185">Reference proteome</keyword>
<dbReference type="STRING" id="401625.A0A0P1BJP7"/>
<dbReference type="Proteomes" id="UP000054845">
    <property type="component" value="Unassembled WGS sequence"/>
</dbReference>
<organism evidence="2 3">
    <name type="scientific">Ceraceosorus bombacis</name>
    <dbReference type="NCBI Taxonomy" id="401625"/>
    <lineage>
        <taxon>Eukaryota</taxon>
        <taxon>Fungi</taxon>
        <taxon>Dikarya</taxon>
        <taxon>Basidiomycota</taxon>
        <taxon>Ustilaginomycotina</taxon>
        <taxon>Exobasidiomycetes</taxon>
        <taxon>Ceraceosorales</taxon>
        <taxon>Ceraceosoraceae</taxon>
        <taxon>Ceraceosorus</taxon>
    </lineage>
</organism>
<dbReference type="PANTHER" id="PTHR14614:SF132">
    <property type="entry name" value="PROTEIN-LYSINE METHYLTRANSFERASE C42C1.13"/>
    <property type="match status" value="1"/>
</dbReference>
<sequence>MATLVVKEVAMMTLPALGQELGFDFKDEVPGTPLSSPPSSPLVGTSASAQINEIDEPALVIYPRDGSRPVVRYGSHSVEDVSTARAADTSSAPQDWREEDAIRIKLRINVTEGCGGRIWPAAEVLGAYLASDELEMLQGGAQDGDWRSGTIVELGSGTGLVGFLAAMRFPQARVWVTDQQAMLNVMDLNHALNQPAVANCKVEQLDWGLPARASIPSKPDVLLLADCVYLESAFQPLVDTMVQLSNSDTLILFCYQQRRKADKRFFALLKKHFTWDEVLSPEKSRAAAPTRLFRVRRR</sequence>
<dbReference type="AlphaFoldDB" id="A0A0P1BJP7"/>
<keyword evidence="1" id="KW-0949">S-adenosyl-L-methionine</keyword>
<dbReference type="InterPro" id="IPR029063">
    <property type="entry name" value="SAM-dependent_MTases_sf"/>
</dbReference>
<dbReference type="InterPro" id="IPR019410">
    <property type="entry name" value="Methyltransf_16"/>
</dbReference>
<dbReference type="HAMAP" id="MF_03198">
    <property type="entry name" value="Methyltr_EFM6"/>
    <property type="match status" value="1"/>
</dbReference>
<dbReference type="InterPro" id="IPR033684">
    <property type="entry name" value="EFM6"/>
</dbReference>
<name>A0A0P1BJP7_9BASI</name>
<dbReference type="CDD" id="cd02440">
    <property type="entry name" value="AdoMet_MTases"/>
    <property type="match status" value="1"/>
</dbReference>